<evidence type="ECO:0000313" key="1">
    <source>
        <dbReference type="EMBL" id="MDF9300875.1"/>
    </source>
</evidence>
<organism evidence="1 2">
    <name type="scientific">Weissella fermenti</name>
    <dbReference type="NCBI Taxonomy" id="2987699"/>
    <lineage>
        <taxon>Bacteria</taxon>
        <taxon>Bacillati</taxon>
        <taxon>Bacillota</taxon>
        <taxon>Bacilli</taxon>
        <taxon>Lactobacillales</taxon>
        <taxon>Lactobacillaceae</taxon>
        <taxon>Weissella</taxon>
    </lineage>
</organism>
<accession>A0ABT6D5S3</accession>
<protein>
    <recommendedName>
        <fullName evidence="3">DUF3850 domain-containing protein</fullName>
    </recommendedName>
</protein>
<comment type="caution">
    <text evidence="1">The sequence shown here is derived from an EMBL/GenBank/DDBJ whole genome shotgun (WGS) entry which is preliminary data.</text>
</comment>
<dbReference type="RefSeq" id="WP_199404830.1">
    <property type="nucleotide sequence ID" value="NZ_JAOZFC020000004.1"/>
</dbReference>
<name>A0ABT6D5S3_9LACO</name>
<evidence type="ECO:0008006" key="3">
    <source>
        <dbReference type="Google" id="ProtNLM"/>
    </source>
</evidence>
<sequence>MSIFEISITPQRFLAIKNNKLRTLVTSHDTHDYAIGDIILVFPFDSDAQTFLRFDDFSGHLVPLAQATQQPLSSEGLLLEICYIDSIDSQHYAPSFQLVTHHMKRTDIFAQLEAQGRQLLKR</sequence>
<reference evidence="1" key="1">
    <citation type="submission" date="2023-03" db="EMBL/GenBank/DDBJ databases">
        <title>Comparative genomics of Weissella fermenti BK2, and weissella type species.</title>
        <authorList>
            <person name="Lee J.K."/>
            <person name="Baek J.H."/>
            <person name="Kim J.M."/>
            <person name="Choi D.G."/>
            <person name="Jeon C.O."/>
        </authorList>
    </citation>
    <scope>NUCLEOTIDE SEQUENCE</scope>
    <source>
        <strain evidence="1">BK2</strain>
    </source>
</reference>
<gene>
    <name evidence="1" type="ORF">OIT47_011440</name>
</gene>
<keyword evidence="2" id="KW-1185">Reference proteome</keyword>
<dbReference type="EMBL" id="JAOZFC020000004">
    <property type="protein sequence ID" value="MDF9300875.1"/>
    <property type="molecule type" value="Genomic_DNA"/>
</dbReference>
<dbReference type="Proteomes" id="UP001146336">
    <property type="component" value="Unassembled WGS sequence"/>
</dbReference>
<proteinExistence type="predicted"/>
<evidence type="ECO:0000313" key="2">
    <source>
        <dbReference type="Proteomes" id="UP001146336"/>
    </source>
</evidence>